<gene>
    <name evidence="2" type="ORF">BA062_22170</name>
</gene>
<keyword evidence="1" id="KW-1133">Transmembrane helix</keyword>
<reference evidence="2 3" key="1">
    <citation type="submission" date="2016-07" db="EMBL/GenBank/DDBJ databases">
        <title>Draft genome sequence of Prauserella sp. YIM 121212, isolated from alkaline soil.</title>
        <authorList>
            <person name="Ruckert C."/>
            <person name="Albersmeier A."/>
            <person name="Jiang C.-L."/>
            <person name="Jiang Y."/>
            <person name="Kalinowski J."/>
            <person name="Schneider O."/>
            <person name="Winkler A."/>
            <person name="Zotchev S.B."/>
        </authorList>
    </citation>
    <scope>NUCLEOTIDE SEQUENCE [LARGE SCALE GENOMIC DNA]</scope>
    <source>
        <strain evidence="2 3">YIM 121212</strain>
    </source>
</reference>
<organism evidence="2 3">
    <name type="scientific">Prauserella flavalba</name>
    <dbReference type="NCBI Taxonomy" id="1477506"/>
    <lineage>
        <taxon>Bacteria</taxon>
        <taxon>Bacillati</taxon>
        <taxon>Actinomycetota</taxon>
        <taxon>Actinomycetes</taxon>
        <taxon>Pseudonocardiales</taxon>
        <taxon>Pseudonocardiaceae</taxon>
        <taxon>Prauserella</taxon>
    </lineage>
</organism>
<evidence type="ECO:0000313" key="3">
    <source>
        <dbReference type="Proteomes" id="UP000247892"/>
    </source>
</evidence>
<keyword evidence="1" id="KW-0812">Transmembrane</keyword>
<evidence type="ECO:0000313" key="2">
    <source>
        <dbReference type="EMBL" id="PXY28575.1"/>
    </source>
</evidence>
<keyword evidence="3" id="KW-1185">Reference proteome</keyword>
<proteinExistence type="predicted"/>
<evidence type="ECO:0000256" key="1">
    <source>
        <dbReference type="SAM" id="Phobius"/>
    </source>
</evidence>
<keyword evidence="1" id="KW-0472">Membrane</keyword>
<sequence length="59" mass="6136">MVAGPAAGTASRLGGAEARRPSTVLVAVTRVLTTIAGATIFLVRPVVVITFGCPRHHRR</sequence>
<comment type="caution">
    <text evidence="2">The sequence shown here is derived from an EMBL/GenBank/DDBJ whole genome shotgun (WGS) entry which is preliminary data.</text>
</comment>
<feature type="transmembrane region" description="Helical" evidence="1">
    <location>
        <begin position="31"/>
        <end position="53"/>
    </location>
</feature>
<accession>A0A318LGT1</accession>
<dbReference type="EMBL" id="MASU01000009">
    <property type="protein sequence ID" value="PXY28575.1"/>
    <property type="molecule type" value="Genomic_DNA"/>
</dbReference>
<name>A0A318LGT1_9PSEU</name>
<dbReference type="AlphaFoldDB" id="A0A318LGT1"/>
<dbReference type="Proteomes" id="UP000247892">
    <property type="component" value="Unassembled WGS sequence"/>
</dbReference>
<protein>
    <submittedName>
        <fullName evidence="2">Uncharacterized protein</fullName>
    </submittedName>
</protein>